<evidence type="ECO:0000256" key="4">
    <source>
        <dbReference type="ARBA" id="ARBA00022475"/>
    </source>
</evidence>
<dbReference type="PANTHER" id="PTHR46494">
    <property type="entry name" value="CORA FAMILY METAL ION TRANSPORTER (EUROFUNG)"/>
    <property type="match status" value="1"/>
</dbReference>
<feature type="transmembrane region" description="Helical" evidence="11">
    <location>
        <begin position="297"/>
        <end position="318"/>
    </location>
</feature>
<evidence type="ECO:0000256" key="2">
    <source>
        <dbReference type="ARBA" id="ARBA00009765"/>
    </source>
</evidence>
<evidence type="ECO:0000313" key="12">
    <source>
        <dbReference type="EMBL" id="SPF77733.1"/>
    </source>
</evidence>
<gene>
    <name evidence="12" type="primary">zntB</name>
    <name evidence="12" type="ORF">PRI8871_00317</name>
</gene>
<evidence type="ECO:0000256" key="10">
    <source>
        <dbReference type="ARBA" id="ARBA00023136"/>
    </source>
</evidence>
<evidence type="ECO:0000256" key="5">
    <source>
        <dbReference type="ARBA" id="ARBA00022519"/>
    </source>
</evidence>
<proteinExistence type="inferred from homology"/>
<evidence type="ECO:0000256" key="1">
    <source>
        <dbReference type="ARBA" id="ARBA00004651"/>
    </source>
</evidence>
<sequence length="328" mass="37203">MSDSPIVYAHVLNGPNPGPCDEQTLIKTLRDETLGWVHLDGTHPKASEWISKHLDYLDPQAIEALLDVDTRPRMMPMGVGMIAILRGINFNEGESPEDMVSVRMYIDAYRIVTISRRRVRAIERMDTAERRGSAPTEAGMFLVRLVEDLVGKIGNFAKDLDLRADELEDGVYAHGDERMRRAVLDLRLQVVAMLRFLIPQREVLMELAHDDAPFIDDIVRRELEEEVMKMIRIVEDMTEVRDQMMILREELSGQLSDRLNKNMFIMSIASVIFLPLGFLTGLFGVNVAGMPGVDDGRAFYILSAVCAGIVVLLLLVIWQVGWIGRRRR</sequence>
<dbReference type="OrthoDB" id="9803484at2"/>
<dbReference type="Gene3D" id="1.20.58.340">
    <property type="entry name" value="Magnesium transport protein CorA, transmembrane region"/>
    <property type="match status" value="2"/>
</dbReference>
<keyword evidence="5" id="KW-0997">Cell inner membrane</keyword>
<dbReference type="GO" id="GO:0015095">
    <property type="term" value="F:magnesium ion transmembrane transporter activity"/>
    <property type="evidence" value="ECO:0007669"/>
    <property type="project" value="TreeGrafter"/>
</dbReference>
<comment type="similarity">
    <text evidence="2">Belongs to the CorA metal ion transporter (MIT) (TC 1.A.35) family.</text>
</comment>
<reference evidence="13" key="1">
    <citation type="submission" date="2018-03" db="EMBL/GenBank/DDBJ databases">
        <authorList>
            <person name="Rodrigo-Torres L."/>
            <person name="Arahal R. D."/>
            <person name="Lucena T."/>
        </authorList>
    </citation>
    <scope>NUCLEOTIDE SEQUENCE [LARGE SCALE GENOMIC DNA]</scope>
    <source>
        <strain evidence="13">CECT 8871</strain>
    </source>
</reference>
<dbReference type="EMBL" id="OMOJ01000001">
    <property type="protein sequence ID" value="SPF77733.1"/>
    <property type="molecule type" value="Genomic_DNA"/>
</dbReference>
<dbReference type="InterPro" id="IPR045861">
    <property type="entry name" value="CorA_cytoplasmic_dom"/>
</dbReference>
<keyword evidence="10 11" id="KW-0472">Membrane</keyword>
<dbReference type="SUPFAM" id="SSF143865">
    <property type="entry name" value="CorA soluble domain-like"/>
    <property type="match status" value="1"/>
</dbReference>
<dbReference type="GO" id="GO:0005886">
    <property type="term" value="C:plasma membrane"/>
    <property type="evidence" value="ECO:0007669"/>
    <property type="project" value="UniProtKB-SubCell"/>
</dbReference>
<dbReference type="InterPro" id="IPR002523">
    <property type="entry name" value="MgTranspt_CorA/ZnTranspt_ZntB"/>
</dbReference>
<accession>A0A2R8ANX5</accession>
<dbReference type="CDD" id="cd12833">
    <property type="entry name" value="ZntB-like_1"/>
    <property type="match status" value="1"/>
</dbReference>
<feature type="transmembrane region" description="Helical" evidence="11">
    <location>
        <begin position="264"/>
        <end position="285"/>
    </location>
</feature>
<keyword evidence="9" id="KW-0406">Ion transport</keyword>
<evidence type="ECO:0000256" key="8">
    <source>
        <dbReference type="ARBA" id="ARBA00022989"/>
    </source>
</evidence>
<dbReference type="GO" id="GO:0015087">
    <property type="term" value="F:cobalt ion transmembrane transporter activity"/>
    <property type="evidence" value="ECO:0007669"/>
    <property type="project" value="TreeGrafter"/>
</dbReference>
<keyword evidence="3" id="KW-0813">Transport</keyword>
<dbReference type="GO" id="GO:0050897">
    <property type="term" value="F:cobalt ion binding"/>
    <property type="evidence" value="ECO:0007669"/>
    <property type="project" value="TreeGrafter"/>
</dbReference>
<protein>
    <submittedName>
        <fullName evidence="12">Zinc transport protein ZntB</fullName>
    </submittedName>
</protein>
<keyword evidence="13" id="KW-1185">Reference proteome</keyword>
<keyword evidence="8 11" id="KW-1133">Transmembrane helix</keyword>
<evidence type="ECO:0000256" key="3">
    <source>
        <dbReference type="ARBA" id="ARBA00022448"/>
    </source>
</evidence>
<dbReference type="AlphaFoldDB" id="A0A2R8ANX5"/>
<dbReference type="Proteomes" id="UP000244904">
    <property type="component" value="Unassembled WGS sequence"/>
</dbReference>
<dbReference type="Gene3D" id="3.30.460.20">
    <property type="entry name" value="CorA soluble domain-like"/>
    <property type="match status" value="1"/>
</dbReference>
<dbReference type="Pfam" id="PF01544">
    <property type="entry name" value="CorA"/>
    <property type="match status" value="1"/>
</dbReference>
<evidence type="ECO:0000256" key="6">
    <source>
        <dbReference type="ARBA" id="ARBA00022692"/>
    </source>
</evidence>
<keyword evidence="7" id="KW-0862">Zinc</keyword>
<dbReference type="GO" id="GO:0000287">
    <property type="term" value="F:magnesium ion binding"/>
    <property type="evidence" value="ECO:0007669"/>
    <property type="project" value="TreeGrafter"/>
</dbReference>
<evidence type="ECO:0000256" key="11">
    <source>
        <dbReference type="SAM" id="Phobius"/>
    </source>
</evidence>
<dbReference type="PANTHER" id="PTHR46494:SF3">
    <property type="entry name" value="ZINC TRANSPORT PROTEIN ZNTB"/>
    <property type="match status" value="1"/>
</dbReference>
<keyword evidence="4" id="KW-1003">Cell membrane</keyword>
<name>A0A2R8ANX5_9RHOB</name>
<evidence type="ECO:0000256" key="9">
    <source>
        <dbReference type="ARBA" id="ARBA00023065"/>
    </source>
</evidence>
<dbReference type="SUPFAM" id="SSF144083">
    <property type="entry name" value="Magnesium transport protein CorA, transmembrane region"/>
    <property type="match status" value="1"/>
</dbReference>
<dbReference type="InterPro" id="IPR045863">
    <property type="entry name" value="CorA_TM1_TM2"/>
</dbReference>
<dbReference type="RefSeq" id="WP_146188629.1">
    <property type="nucleotide sequence ID" value="NZ_OMOJ01000001.1"/>
</dbReference>
<organism evidence="12 13">
    <name type="scientific">Pseudoprimorskyibacter insulae</name>
    <dbReference type="NCBI Taxonomy" id="1695997"/>
    <lineage>
        <taxon>Bacteria</taxon>
        <taxon>Pseudomonadati</taxon>
        <taxon>Pseudomonadota</taxon>
        <taxon>Alphaproteobacteria</taxon>
        <taxon>Rhodobacterales</taxon>
        <taxon>Paracoccaceae</taxon>
        <taxon>Pseudoprimorskyibacter</taxon>
    </lineage>
</organism>
<evidence type="ECO:0000256" key="7">
    <source>
        <dbReference type="ARBA" id="ARBA00022833"/>
    </source>
</evidence>
<comment type="subcellular location">
    <subcellularLocation>
        <location evidence="1">Cell membrane</location>
        <topology evidence="1">Multi-pass membrane protein</topology>
    </subcellularLocation>
</comment>
<evidence type="ECO:0000313" key="13">
    <source>
        <dbReference type="Proteomes" id="UP000244904"/>
    </source>
</evidence>
<keyword evidence="6 11" id="KW-0812">Transmembrane</keyword>